<gene>
    <name evidence="2" type="ORF">ACFOEE_15025</name>
</gene>
<dbReference type="Gene3D" id="3.40.190.10">
    <property type="entry name" value="Periplasmic binding protein-like II"/>
    <property type="match status" value="1"/>
</dbReference>
<sequence>MLKHSLSILALLTALLSASAQAGVAVIVHPSNDSALDVAAINRIFTGKEKAFTNGNKVIPIGQEATSPATDEFNEKVLNKTAAQLKAYWSKLVFTGKGTPPKEVSNDAEVIKLVAANPDTIGYVSSSAVDGSVKVIQEF</sequence>
<keyword evidence="1" id="KW-0732">Signal</keyword>
<protein>
    <submittedName>
        <fullName evidence="2">Phosphate ABC transporter substrate-binding protein</fullName>
    </submittedName>
</protein>
<feature type="signal peptide" evidence="1">
    <location>
        <begin position="1"/>
        <end position="22"/>
    </location>
</feature>
<dbReference type="SUPFAM" id="SSF53850">
    <property type="entry name" value="Periplasmic binding protein-like II"/>
    <property type="match status" value="1"/>
</dbReference>
<organism evidence="2 3">
    <name type="scientific">Pseudoalteromonas fenneropenaei</name>
    <dbReference type="NCBI Taxonomy" id="1737459"/>
    <lineage>
        <taxon>Bacteria</taxon>
        <taxon>Pseudomonadati</taxon>
        <taxon>Pseudomonadota</taxon>
        <taxon>Gammaproteobacteria</taxon>
        <taxon>Alteromonadales</taxon>
        <taxon>Pseudoalteromonadaceae</taxon>
        <taxon>Pseudoalteromonas</taxon>
    </lineage>
</organism>
<comment type="caution">
    <text evidence="2">The sequence shown here is derived from an EMBL/GenBank/DDBJ whole genome shotgun (WGS) entry which is preliminary data.</text>
</comment>
<dbReference type="RefSeq" id="WP_377125969.1">
    <property type="nucleotide sequence ID" value="NZ_JBHRSD010000028.1"/>
</dbReference>
<evidence type="ECO:0000313" key="2">
    <source>
        <dbReference type="EMBL" id="MFC3033833.1"/>
    </source>
</evidence>
<evidence type="ECO:0000256" key="1">
    <source>
        <dbReference type="SAM" id="SignalP"/>
    </source>
</evidence>
<dbReference type="EMBL" id="JBHRSD010000028">
    <property type="protein sequence ID" value="MFC3033833.1"/>
    <property type="molecule type" value="Genomic_DNA"/>
</dbReference>
<name>A0ABV7CMS9_9GAMM</name>
<dbReference type="Proteomes" id="UP001595453">
    <property type="component" value="Unassembled WGS sequence"/>
</dbReference>
<feature type="chain" id="PRO_5046398251" evidence="1">
    <location>
        <begin position="23"/>
        <end position="139"/>
    </location>
</feature>
<accession>A0ABV7CMS9</accession>
<reference evidence="3" key="1">
    <citation type="journal article" date="2019" name="Int. J. Syst. Evol. Microbiol.">
        <title>The Global Catalogue of Microorganisms (GCM) 10K type strain sequencing project: providing services to taxonomists for standard genome sequencing and annotation.</title>
        <authorList>
            <consortium name="The Broad Institute Genomics Platform"/>
            <consortium name="The Broad Institute Genome Sequencing Center for Infectious Disease"/>
            <person name="Wu L."/>
            <person name="Ma J."/>
        </authorList>
    </citation>
    <scope>NUCLEOTIDE SEQUENCE [LARGE SCALE GENOMIC DNA]</scope>
    <source>
        <strain evidence="3">KCTC 42730</strain>
    </source>
</reference>
<proteinExistence type="predicted"/>
<keyword evidence="3" id="KW-1185">Reference proteome</keyword>
<evidence type="ECO:0000313" key="3">
    <source>
        <dbReference type="Proteomes" id="UP001595453"/>
    </source>
</evidence>